<organism evidence="1">
    <name type="scientific">Lepeophtheirus salmonis</name>
    <name type="common">Salmon louse</name>
    <name type="synonym">Caligus salmonis</name>
    <dbReference type="NCBI Taxonomy" id="72036"/>
    <lineage>
        <taxon>Eukaryota</taxon>
        <taxon>Metazoa</taxon>
        <taxon>Ecdysozoa</taxon>
        <taxon>Arthropoda</taxon>
        <taxon>Crustacea</taxon>
        <taxon>Multicrustacea</taxon>
        <taxon>Hexanauplia</taxon>
        <taxon>Copepoda</taxon>
        <taxon>Siphonostomatoida</taxon>
        <taxon>Caligidae</taxon>
        <taxon>Lepeophtheirus</taxon>
    </lineage>
</organism>
<dbReference type="EMBL" id="HACA01017081">
    <property type="protein sequence ID" value="CDW34442.1"/>
    <property type="molecule type" value="Transcribed_RNA"/>
</dbReference>
<proteinExistence type="predicted"/>
<accession>A0A0K2U922</accession>
<dbReference type="AlphaFoldDB" id="A0A0K2U922"/>
<evidence type="ECO:0000313" key="1">
    <source>
        <dbReference type="EMBL" id="CDW34442.1"/>
    </source>
</evidence>
<sequence>MDKLCSNIWTRTTALMFSKKFYL</sequence>
<name>A0A0K2U922_LEPSM</name>
<reference evidence="1" key="1">
    <citation type="submission" date="2014-05" db="EMBL/GenBank/DDBJ databases">
        <authorList>
            <person name="Chronopoulou M."/>
        </authorList>
    </citation>
    <scope>NUCLEOTIDE SEQUENCE</scope>
    <source>
        <tissue evidence="1">Whole organism</tissue>
    </source>
</reference>
<protein>
    <submittedName>
        <fullName evidence="1">Uncharacterized protein</fullName>
    </submittedName>
</protein>